<evidence type="ECO:0000256" key="3">
    <source>
        <dbReference type="ARBA" id="ARBA00023004"/>
    </source>
</evidence>
<dbReference type="SUPFAM" id="SSF46626">
    <property type="entry name" value="Cytochrome c"/>
    <property type="match status" value="1"/>
</dbReference>
<dbReference type="PROSITE" id="PS51257">
    <property type="entry name" value="PROKAR_LIPOPROTEIN"/>
    <property type="match status" value="1"/>
</dbReference>
<dbReference type="Pfam" id="PF13442">
    <property type="entry name" value="Cytochrome_CBB3"/>
    <property type="match status" value="1"/>
</dbReference>
<reference evidence="5" key="1">
    <citation type="journal article" date="2015" name="Nature">
        <title>Complex archaea that bridge the gap between prokaryotes and eukaryotes.</title>
        <authorList>
            <person name="Spang A."/>
            <person name="Saw J.H."/>
            <person name="Jorgensen S.L."/>
            <person name="Zaremba-Niedzwiedzka K."/>
            <person name="Martijn J."/>
            <person name="Lind A.E."/>
            <person name="van Eijk R."/>
            <person name="Schleper C."/>
            <person name="Guy L."/>
            <person name="Ettema T.J."/>
        </authorList>
    </citation>
    <scope>NUCLEOTIDE SEQUENCE</scope>
</reference>
<dbReference type="GO" id="GO:0020037">
    <property type="term" value="F:heme binding"/>
    <property type="evidence" value="ECO:0007669"/>
    <property type="project" value="InterPro"/>
</dbReference>
<accession>A0A0F9KCG6</accession>
<organism evidence="5">
    <name type="scientific">marine sediment metagenome</name>
    <dbReference type="NCBI Taxonomy" id="412755"/>
    <lineage>
        <taxon>unclassified sequences</taxon>
        <taxon>metagenomes</taxon>
        <taxon>ecological metagenomes</taxon>
    </lineage>
</organism>
<comment type="caution">
    <text evidence="5">The sequence shown here is derived from an EMBL/GenBank/DDBJ whole genome shotgun (WGS) entry which is preliminary data.</text>
</comment>
<dbReference type="InterPro" id="IPR036909">
    <property type="entry name" value="Cyt_c-like_dom_sf"/>
</dbReference>
<dbReference type="Gene3D" id="1.10.760.10">
    <property type="entry name" value="Cytochrome c-like domain"/>
    <property type="match status" value="1"/>
</dbReference>
<dbReference type="InterPro" id="IPR009056">
    <property type="entry name" value="Cyt_c-like_dom"/>
</dbReference>
<dbReference type="PROSITE" id="PS51007">
    <property type="entry name" value="CYTC"/>
    <property type="match status" value="1"/>
</dbReference>
<feature type="domain" description="Cytochrome c" evidence="4">
    <location>
        <begin position="41"/>
        <end position="131"/>
    </location>
</feature>
<protein>
    <recommendedName>
        <fullName evidence="4">Cytochrome c domain-containing protein</fullName>
    </recommendedName>
</protein>
<gene>
    <name evidence="5" type="ORF">LCGC14_1651460</name>
</gene>
<proteinExistence type="predicted"/>
<dbReference type="GO" id="GO:0046872">
    <property type="term" value="F:metal ion binding"/>
    <property type="evidence" value="ECO:0007669"/>
    <property type="project" value="UniProtKB-KW"/>
</dbReference>
<dbReference type="GO" id="GO:0009055">
    <property type="term" value="F:electron transfer activity"/>
    <property type="evidence" value="ECO:0007669"/>
    <property type="project" value="InterPro"/>
</dbReference>
<evidence type="ECO:0000256" key="1">
    <source>
        <dbReference type="ARBA" id="ARBA00022617"/>
    </source>
</evidence>
<keyword evidence="3" id="KW-0408">Iron</keyword>
<evidence type="ECO:0000259" key="4">
    <source>
        <dbReference type="PROSITE" id="PS51007"/>
    </source>
</evidence>
<evidence type="ECO:0000256" key="2">
    <source>
        <dbReference type="ARBA" id="ARBA00022723"/>
    </source>
</evidence>
<name>A0A0F9KCG6_9ZZZZ</name>
<dbReference type="AlphaFoldDB" id="A0A0F9KCG6"/>
<keyword evidence="2" id="KW-0479">Metal-binding</keyword>
<evidence type="ECO:0000313" key="5">
    <source>
        <dbReference type="EMBL" id="KKM19848.1"/>
    </source>
</evidence>
<sequence>MKIFSSRILIVVILLVCAVIFSGCSSSETDELSSEQPIHQFSVKEGKRLFQKLCLPCHGESGKGDGIYWASALDLTPTDLTKFTSTESDRIFKTIKYGSEAQGKSNLCPPWKNNHSDEEIGYIVSFVETLQ</sequence>
<dbReference type="EMBL" id="LAZR01013895">
    <property type="protein sequence ID" value="KKM19848.1"/>
    <property type="molecule type" value="Genomic_DNA"/>
</dbReference>
<keyword evidence="1" id="KW-0349">Heme</keyword>